<evidence type="ECO:0000313" key="6">
    <source>
        <dbReference type="WBParaSite" id="SVE_0978900.1"/>
    </source>
</evidence>
<dbReference type="GO" id="GO:0009408">
    <property type="term" value="P:response to heat"/>
    <property type="evidence" value="ECO:0007669"/>
    <property type="project" value="TreeGrafter"/>
</dbReference>
<evidence type="ECO:0000313" key="5">
    <source>
        <dbReference type="Proteomes" id="UP000035680"/>
    </source>
</evidence>
<reference evidence="6" key="2">
    <citation type="submission" date="2015-08" db="UniProtKB">
        <authorList>
            <consortium name="WormBaseParasite"/>
        </authorList>
    </citation>
    <scope>IDENTIFICATION</scope>
</reference>
<dbReference type="PRINTS" id="PR00299">
    <property type="entry name" value="ACRYSTALLIN"/>
</dbReference>
<reference evidence="5" key="1">
    <citation type="submission" date="2014-07" db="EMBL/GenBank/DDBJ databases">
        <authorList>
            <person name="Martin A.A"/>
            <person name="De Silva N."/>
        </authorList>
    </citation>
    <scope>NUCLEOTIDE SEQUENCE</scope>
</reference>
<dbReference type="Pfam" id="PF00011">
    <property type="entry name" value="HSP20"/>
    <property type="match status" value="1"/>
</dbReference>
<dbReference type="Gene3D" id="2.60.40.790">
    <property type="match status" value="1"/>
</dbReference>
<dbReference type="GO" id="GO:0042026">
    <property type="term" value="P:protein refolding"/>
    <property type="evidence" value="ECO:0007669"/>
    <property type="project" value="TreeGrafter"/>
</dbReference>
<feature type="domain" description="SHSP" evidence="4">
    <location>
        <begin position="75"/>
        <end position="184"/>
    </location>
</feature>
<name>A0A0K0FL74_STRVS</name>
<dbReference type="Proteomes" id="UP000035680">
    <property type="component" value="Unassembled WGS sequence"/>
</dbReference>
<evidence type="ECO:0000256" key="1">
    <source>
        <dbReference type="ARBA" id="ARBA00023016"/>
    </source>
</evidence>
<dbReference type="InterPro" id="IPR002068">
    <property type="entry name" value="A-crystallin/Hsp20_dom"/>
</dbReference>
<evidence type="ECO:0000256" key="2">
    <source>
        <dbReference type="PROSITE-ProRule" id="PRU00285"/>
    </source>
</evidence>
<dbReference type="InterPro" id="IPR001436">
    <property type="entry name" value="Alpha-crystallin/sHSP_animal"/>
</dbReference>
<evidence type="ECO:0000259" key="4">
    <source>
        <dbReference type="PROSITE" id="PS01031"/>
    </source>
</evidence>
<keyword evidence="1" id="KW-0346">Stress response</keyword>
<dbReference type="SUPFAM" id="SSF49764">
    <property type="entry name" value="HSP20-like chaperones"/>
    <property type="match status" value="1"/>
</dbReference>
<protein>
    <submittedName>
        <fullName evidence="6">Protein lethal(2)essential for life (inferred by orthology to a D. melanogaster protein)</fullName>
    </submittedName>
</protein>
<dbReference type="WBParaSite" id="SVE_0978900.1">
    <property type="protein sequence ID" value="SVE_0978900.1"/>
    <property type="gene ID" value="SVE_0978900"/>
</dbReference>
<keyword evidence="5" id="KW-1185">Reference proteome</keyword>
<dbReference type="PANTHER" id="PTHR45640:SF13">
    <property type="entry name" value="HEAT SHOCK PROTEIN 22-RELATED"/>
    <property type="match status" value="1"/>
</dbReference>
<proteinExistence type="inferred from homology"/>
<organism evidence="5 6">
    <name type="scientific">Strongyloides venezuelensis</name>
    <name type="common">Threadworm</name>
    <dbReference type="NCBI Taxonomy" id="75913"/>
    <lineage>
        <taxon>Eukaryota</taxon>
        <taxon>Metazoa</taxon>
        <taxon>Ecdysozoa</taxon>
        <taxon>Nematoda</taxon>
        <taxon>Chromadorea</taxon>
        <taxon>Rhabditida</taxon>
        <taxon>Tylenchina</taxon>
        <taxon>Panagrolaimomorpha</taxon>
        <taxon>Strongyloidoidea</taxon>
        <taxon>Strongyloididae</taxon>
        <taxon>Strongyloides</taxon>
    </lineage>
</organism>
<dbReference type="GO" id="GO:0051082">
    <property type="term" value="F:unfolded protein binding"/>
    <property type="evidence" value="ECO:0007669"/>
    <property type="project" value="TreeGrafter"/>
</dbReference>
<comment type="similarity">
    <text evidence="2 3">Belongs to the small heat shock protein (HSP20) family.</text>
</comment>
<evidence type="ECO:0000256" key="3">
    <source>
        <dbReference type="RuleBase" id="RU003616"/>
    </source>
</evidence>
<dbReference type="InterPro" id="IPR008978">
    <property type="entry name" value="HSP20-like_chaperone"/>
</dbReference>
<accession>A0A0K0FL74</accession>
<dbReference type="AlphaFoldDB" id="A0A0K0FL74"/>
<dbReference type="GO" id="GO:0005634">
    <property type="term" value="C:nucleus"/>
    <property type="evidence" value="ECO:0007669"/>
    <property type="project" value="TreeGrafter"/>
</dbReference>
<dbReference type="STRING" id="75913.A0A0K0FL74"/>
<dbReference type="PROSITE" id="PS01031">
    <property type="entry name" value="SHSP"/>
    <property type="match status" value="1"/>
</dbReference>
<dbReference type="CDD" id="cd06526">
    <property type="entry name" value="metazoan_ACD"/>
    <property type="match status" value="1"/>
</dbReference>
<sequence length="184" mass="21781">MKYFNIQVKKMGFRSLLPRSFFHSPAERSVAQRGDYYASFSNNDIMSPFYEIERFFEEVERRFFQPLMFNNDFREMFKFGSANEELRVTDDSISLRMDVSQFQPNELRVNIADGYIVIEGRHQENYNRHGMMQRAFIRRYALPSNVREEDVVSDLTKDGILTITGKMTPSIKGKRGRNVPIQYK</sequence>
<dbReference type="PANTHER" id="PTHR45640">
    <property type="entry name" value="HEAT SHOCK PROTEIN HSP-12.2-RELATED"/>
    <property type="match status" value="1"/>
</dbReference>
<dbReference type="GO" id="GO:0005737">
    <property type="term" value="C:cytoplasm"/>
    <property type="evidence" value="ECO:0007669"/>
    <property type="project" value="TreeGrafter"/>
</dbReference>